<dbReference type="Proteomes" id="UP000036097">
    <property type="component" value="Unassembled WGS sequence"/>
</dbReference>
<feature type="transmembrane region" description="Helical" evidence="1">
    <location>
        <begin position="35"/>
        <end position="53"/>
    </location>
</feature>
<accession>A0A0J1GYY9</accession>
<reference evidence="2 3" key="1">
    <citation type="submission" date="2015-05" db="EMBL/GenBank/DDBJ databases">
        <title>Photobacterium galathea sp. nov.</title>
        <authorList>
            <person name="Machado H."/>
            <person name="Gram L."/>
        </authorList>
    </citation>
    <scope>NUCLEOTIDE SEQUENCE [LARGE SCALE GENOMIC DNA]</scope>
    <source>
        <strain evidence="2 3">CGMCC 1.12159</strain>
    </source>
</reference>
<evidence type="ECO:0008006" key="4">
    <source>
        <dbReference type="Google" id="ProtNLM"/>
    </source>
</evidence>
<feature type="transmembrane region" description="Helical" evidence="1">
    <location>
        <begin position="12"/>
        <end position="29"/>
    </location>
</feature>
<dbReference type="EMBL" id="LDOT01000020">
    <property type="protein sequence ID" value="KLV04853.1"/>
    <property type="molecule type" value="Genomic_DNA"/>
</dbReference>
<keyword evidence="3" id="KW-1185">Reference proteome</keyword>
<dbReference type="Pfam" id="PF11201">
    <property type="entry name" value="DUF2982"/>
    <property type="match status" value="1"/>
</dbReference>
<comment type="caution">
    <text evidence="2">The sequence shown here is derived from an EMBL/GenBank/DDBJ whole genome shotgun (WGS) entry which is preliminary data.</text>
</comment>
<dbReference type="AlphaFoldDB" id="A0A0J1GYY9"/>
<evidence type="ECO:0000313" key="2">
    <source>
        <dbReference type="EMBL" id="KLV04853.1"/>
    </source>
</evidence>
<gene>
    <name evidence="2" type="ORF">ABT56_13915</name>
</gene>
<dbReference type="STRING" id="1195763.ABT56_13915"/>
<organism evidence="2 3">
    <name type="scientific">Photobacterium aquae</name>
    <dbReference type="NCBI Taxonomy" id="1195763"/>
    <lineage>
        <taxon>Bacteria</taxon>
        <taxon>Pseudomonadati</taxon>
        <taxon>Pseudomonadota</taxon>
        <taxon>Gammaproteobacteria</taxon>
        <taxon>Vibrionales</taxon>
        <taxon>Vibrionaceae</taxon>
        <taxon>Photobacterium</taxon>
    </lineage>
</organism>
<protein>
    <recommendedName>
        <fullName evidence="4">DUF2982 domain-containing protein</fullName>
    </recommendedName>
</protein>
<evidence type="ECO:0000256" key="1">
    <source>
        <dbReference type="SAM" id="Phobius"/>
    </source>
</evidence>
<proteinExistence type="predicted"/>
<dbReference type="PATRIC" id="fig|1195763.3.peg.2948"/>
<evidence type="ECO:0000313" key="3">
    <source>
        <dbReference type="Proteomes" id="UP000036097"/>
    </source>
</evidence>
<keyword evidence="1" id="KW-0812">Transmembrane</keyword>
<sequence>MRPPLKPFGTNLYVAAGVGITVGIGLLWWEPFRAPPASAIILLVSAIMLLLGYKIRQGRELSLTLTFMHLQFHSHYGGWLAKWHNIERIGQASVQTDGWYEPIPWVGVSLKNYDPFLTAICPRVATKLLLDQRILLVMAHKRLSDPPFELEDILFDDTPYITADGQTIKGLMAMLANRMRYNRELLGYDFFISEDFLDCSAAEFAGLARRYLAAS</sequence>
<keyword evidence="1" id="KW-0472">Membrane</keyword>
<keyword evidence="1" id="KW-1133">Transmembrane helix</keyword>
<dbReference type="InterPro" id="IPR021367">
    <property type="entry name" value="DUF2982"/>
</dbReference>
<name>A0A0J1GYY9_9GAMM</name>